<feature type="domain" description="Rho-GAP" evidence="2">
    <location>
        <begin position="214"/>
        <end position="477"/>
    </location>
</feature>
<dbReference type="GO" id="GO:0007165">
    <property type="term" value="P:signal transduction"/>
    <property type="evidence" value="ECO:0007669"/>
    <property type="project" value="InterPro"/>
</dbReference>
<feature type="compositionally biased region" description="Polar residues" evidence="1">
    <location>
        <begin position="67"/>
        <end position="79"/>
    </location>
</feature>
<feature type="compositionally biased region" description="Basic and acidic residues" evidence="1">
    <location>
        <begin position="776"/>
        <end position="788"/>
    </location>
</feature>
<feature type="region of interest" description="Disordered" evidence="1">
    <location>
        <begin position="1"/>
        <end position="24"/>
    </location>
</feature>
<dbReference type="SMART" id="SM00324">
    <property type="entry name" value="RhoGAP"/>
    <property type="match status" value="1"/>
</dbReference>
<proteinExistence type="predicted"/>
<evidence type="ECO:0000313" key="3">
    <source>
        <dbReference type="EMBL" id="KAK0754775.1"/>
    </source>
</evidence>
<dbReference type="CDD" id="cd00159">
    <property type="entry name" value="RhoGAP"/>
    <property type="match status" value="1"/>
</dbReference>
<feature type="region of interest" description="Disordered" evidence="1">
    <location>
        <begin position="491"/>
        <end position="558"/>
    </location>
</feature>
<feature type="region of interest" description="Disordered" evidence="1">
    <location>
        <begin position="745"/>
        <end position="811"/>
    </location>
</feature>
<name>A0AA40FBK6_9PEZI</name>
<protein>
    <recommendedName>
        <fullName evidence="2">Rho-GAP domain-containing protein</fullName>
    </recommendedName>
</protein>
<dbReference type="Gene3D" id="1.10.555.10">
    <property type="entry name" value="Rho GTPase activation protein"/>
    <property type="match status" value="1"/>
</dbReference>
<evidence type="ECO:0000313" key="4">
    <source>
        <dbReference type="Proteomes" id="UP001172155"/>
    </source>
</evidence>
<dbReference type="Proteomes" id="UP001172155">
    <property type="component" value="Unassembled WGS sequence"/>
</dbReference>
<dbReference type="InterPro" id="IPR000198">
    <property type="entry name" value="RhoGAP_dom"/>
</dbReference>
<dbReference type="SUPFAM" id="SSF48350">
    <property type="entry name" value="GTPase activation domain, GAP"/>
    <property type="match status" value="1"/>
</dbReference>
<keyword evidence="4" id="KW-1185">Reference proteome</keyword>
<dbReference type="AlphaFoldDB" id="A0AA40FBK6"/>
<gene>
    <name evidence="3" type="ORF">B0T18DRAFT_45099</name>
</gene>
<dbReference type="Pfam" id="PF00620">
    <property type="entry name" value="RhoGAP"/>
    <property type="match status" value="1"/>
</dbReference>
<evidence type="ECO:0000256" key="1">
    <source>
        <dbReference type="SAM" id="MobiDB-lite"/>
    </source>
</evidence>
<reference evidence="3" key="1">
    <citation type="submission" date="2023-06" db="EMBL/GenBank/DDBJ databases">
        <title>Genome-scale phylogeny and comparative genomics of the fungal order Sordariales.</title>
        <authorList>
            <consortium name="Lawrence Berkeley National Laboratory"/>
            <person name="Hensen N."/>
            <person name="Bonometti L."/>
            <person name="Westerberg I."/>
            <person name="Brannstrom I.O."/>
            <person name="Guillou S."/>
            <person name="Cros-Aarteil S."/>
            <person name="Calhoun S."/>
            <person name="Haridas S."/>
            <person name="Kuo A."/>
            <person name="Mondo S."/>
            <person name="Pangilinan J."/>
            <person name="Riley R."/>
            <person name="LaButti K."/>
            <person name="Andreopoulos B."/>
            <person name="Lipzen A."/>
            <person name="Chen C."/>
            <person name="Yanf M."/>
            <person name="Daum C."/>
            <person name="Ng V."/>
            <person name="Clum A."/>
            <person name="Steindorff A."/>
            <person name="Ohm R."/>
            <person name="Martin F."/>
            <person name="Silar P."/>
            <person name="Natvig D."/>
            <person name="Lalanne C."/>
            <person name="Gautier V."/>
            <person name="Ament-velasquez S.L."/>
            <person name="Kruys A."/>
            <person name="Hutchinson M.I."/>
            <person name="Powell A.J."/>
            <person name="Barry K."/>
            <person name="Miller A.N."/>
            <person name="Grigoriev I.V."/>
            <person name="Debuchy R."/>
            <person name="Gladieux P."/>
            <person name="Thoren M.H."/>
            <person name="Johannesson H."/>
        </authorList>
    </citation>
    <scope>NUCLEOTIDE SEQUENCE</scope>
    <source>
        <strain evidence="3">SMH3187-1</strain>
    </source>
</reference>
<accession>A0AA40FBK6</accession>
<comment type="caution">
    <text evidence="3">The sequence shown here is derived from an EMBL/GenBank/DDBJ whole genome shotgun (WGS) entry which is preliminary data.</text>
</comment>
<dbReference type="EMBL" id="JAUKUD010000001">
    <property type="protein sequence ID" value="KAK0754775.1"/>
    <property type="molecule type" value="Genomic_DNA"/>
</dbReference>
<dbReference type="InterPro" id="IPR008936">
    <property type="entry name" value="Rho_GTPase_activation_prot"/>
</dbReference>
<sequence>MSCPHEMDGVSHGTPSTPSRNHFCPIRQHSARQGSRINNVTPVNDQAIPSAATVGQLPMPGPDRRTQQSSATWTCSSGDPATLSDTDDIQDRPEFVQEYNRLARKHGIRMLALQPLGPDSVCDPLPVDANISCPQTHQQGDASLQRGRRGWFSRTFLRQVSGTSNASSTKQDKKVRHKRSVSDMAMHIVSQTKRDSLKDEDLQSLVRLCGKSILYLPSEYAPGSLVLPTCLRATAQHLVQHATETRGVFRIPGSVRIVNALYDYYCAEGDADEIASTIRCPNLPSHIKAGTHDVASAFKRLLSGLPGGILGSLQLFDAFVAIHSQLQGNAEFTKTKQTKLRARLIALALSSVRSHFRRELICAVFGLLCLIGRTAETTAREDEHGRPLPTGDLMGYNALGIVFGPLLIGDLISSYAMKHATPSAGIVLYPVTPLQTRRERRRSKTLEESESRIPTVDKIHVANAIAEMLITHWREVVKHIRSLGALRVNAGETGEGDERPRNSGLRPSASESFVMRRPAEWSKQRPISAPYDLSQSPVPPSPTPEARGMSSRGHMPENPRASLVVQRLRPKGARSLSNGHTCPKIPLAVLSPTVEEPTSGGLAARPRRDLSNRRGPSPASTTVRFSVPVREPHSPSDVLVQRPAECALSKSSTTERPASMHGSPTNPNRKITAPPEVELFGRNSMPPSSRPQRLGSSGNSVMISDDRERLHIPYGTATPRDPSDRSASSPRIALVETVFASPKIITRKQHSERSYASAASDSKDGFKRNSTSKLRRSMDSSRASHEENIPPQSFLTPCTDSYKQQEDDSPSPIAVRQILCQQGPHSRGAGLRRTKPAVPRSRHIPRANTKMTRQRILGTQGPLRQTLCERTAKMRREHQDYEFLMSGNRWFWNQSPTQQSPLTHISRPILKVWRKSFLPIPLKMRSCTKREQNSGTRLFPWLPATITTKMGRIPSPTIIQTFKAVLTAPA</sequence>
<feature type="region of interest" description="Disordered" evidence="1">
    <location>
        <begin position="590"/>
        <end position="729"/>
    </location>
</feature>
<organism evidence="3 4">
    <name type="scientific">Schizothecium vesticola</name>
    <dbReference type="NCBI Taxonomy" id="314040"/>
    <lineage>
        <taxon>Eukaryota</taxon>
        <taxon>Fungi</taxon>
        <taxon>Dikarya</taxon>
        <taxon>Ascomycota</taxon>
        <taxon>Pezizomycotina</taxon>
        <taxon>Sordariomycetes</taxon>
        <taxon>Sordariomycetidae</taxon>
        <taxon>Sordariales</taxon>
        <taxon>Schizotheciaceae</taxon>
        <taxon>Schizothecium</taxon>
    </lineage>
</organism>
<dbReference type="PROSITE" id="PS50238">
    <property type="entry name" value="RHOGAP"/>
    <property type="match status" value="1"/>
</dbReference>
<feature type="compositionally biased region" description="Polar residues" evidence="1">
    <location>
        <begin position="790"/>
        <end position="802"/>
    </location>
</feature>
<evidence type="ECO:0000259" key="2">
    <source>
        <dbReference type="PROSITE" id="PS50238"/>
    </source>
</evidence>
<feature type="region of interest" description="Disordered" evidence="1">
    <location>
        <begin position="53"/>
        <end position="87"/>
    </location>
</feature>
<feature type="compositionally biased region" description="Polar residues" evidence="1">
    <location>
        <begin position="685"/>
        <end position="702"/>
    </location>
</feature>
<feature type="compositionally biased region" description="Polar residues" evidence="1">
    <location>
        <begin position="649"/>
        <end position="669"/>
    </location>
</feature>